<dbReference type="EMBL" id="BART01024337">
    <property type="protein sequence ID" value="GAH03275.1"/>
    <property type="molecule type" value="Genomic_DNA"/>
</dbReference>
<dbReference type="Gene3D" id="3.30.450.20">
    <property type="entry name" value="PAS domain"/>
    <property type="match status" value="1"/>
</dbReference>
<dbReference type="AlphaFoldDB" id="X1D4S2"/>
<dbReference type="NCBIfam" id="TIGR00229">
    <property type="entry name" value="sensory_box"/>
    <property type="match status" value="1"/>
</dbReference>
<dbReference type="SUPFAM" id="SSF55785">
    <property type="entry name" value="PYP-like sensor domain (PAS domain)"/>
    <property type="match status" value="1"/>
</dbReference>
<accession>X1D4S2</accession>
<dbReference type="InterPro" id="IPR035965">
    <property type="entry name" value="PAS-like_dom_sf"/>
</dbReference>
<comment type="caution">
    <text evidence="2">The sequence shown here is derived from an EMBL/GenBank/DDBJ whole genome shotgun (WGS) entry which is preliminary data.</text>
</comment>
<dbReference type="InterPro" id="IPR013656">
    <property type="entry name" value="PAS_4"/>
</dbReference>
<proteinExistence type="predicted"/>
<evidence type="ECO:0000259" key="1">
    <source>
        <dbReference type="Pfam" id="PF08448"/>
    </source>
</evidence>
<organism evidence="2">
    <name type="scientific">marine sediment metagenome</name>
    <dbReference type="NCBI Taxonomy" id="412755"/>
    <lineage>
        <taxon>unclassified sequences</taxon>
        <taxon>metagenomes</taxon>
        <taxon>ecological metagenomes</taxon>
    </lineage>
</organism>
<name>X1D4S2_9ZZZZ</name>
<feature type="domain" description="PAS fold-4" evidence="1">
    <location>
        <begin position="112"/>
        <end position="218"/>
    </location>
</feature>
<dbReference type="InterPro" id="IPR000014">
    <property type="entry name" value="PAS"/>
</dbReference>
<protein>
    <recommendedName>
        <fullName evidence="1">PAS fold-4 domain-containing protein</fullName>
    </recommendedName>
</protein>
<gene>
    <name evidence="2" type="ORF">S01H4_44000</name>
</gene>
<evidence type="ECO:0000313" key="2">
    <source>
        <dbReference type="EMBL" id="GAH03275.1"/>
    </source>
</evidence>
<sequence>RDNQAFYQQNELDYLDEAVLINLIKNDQSVLDKQAECLFIEYGIEEEGKRQHYLVYKKPLYNPRGVLKGLMGVSLPFNHTQGMDEVVDKQALFSRLQSYKSELAYLKKIIDLVPGNLYWKNRQGVYLGCNQGTLDAVGGNTSACFVGKTLQQVVPEEDRKHVEMTDEKVMQSGQVFSGVEHVVESGSDHYYISKKVPMQQNGITVGMIGLSFDITKQKTLENNLMKMTKERFR</sequence>
<reference evidence="2" key="1">
    <citation type="journal article" date="2014" name="Front. Microbiol.">
        <title>High frequency of phylogenetically diverse reductive dehalogenase-homologous genes in deep subseafloor sedimentary metagenomes.</title>
        <authorList>
            <person name="Kawai M."/>
            <person name="Futagami T."/>
            <person name="Toyoda A."/>
            <person name="Takaki Y."/>
            <person name="Nishi S."/>
            <person name="Hori S."/>
            <person name="Arai W."/>
            <person name="Tsubouchi T."/>
            <person name="Morono Y."/>
            <person name="Uchiyama I."/>
            <person name="Ito T."/>
            <person name="Fujiyama A."/>
            <person name="Inagaki F."/>
            <person name="Takami H."/>
        </authorList>
    </citation>
    <scope>NUCLEOTIDE SEQUENCE</scope>
    <source>
        <strain evidence="2">Expedition CK06-06</strain>
    </source>
</reference>
<feature type="non-terminal residue" evidence="2">
    <location>
        <position position="1"/>
    </location>
</feature>
<dbReference type="Pfam" id="PF08448">
    <property type="entry name" value="PAS_4"/>
    <property type="match status" value="1"/>
</dbReference>